<organism evidence="1 2">
    <name type="scientific">Endocarpon pusillum</name>
    <dbReference type="NCBI Taxonomy" id="364733"/>
    <lineage>
        <taxon>Eukaryota</taxon>
        <taxon>Fungi</taxon>
        <taxon>Dikarya</taxon>
        <taxon>Ascomycota</taxon>
        <taxon>Pezizomycotina</taxon>
        <taxon>Eurotiomycetes</taxon>
        <taxon>Chaetothyriomycetidae</taxon>
        <taxon>Verrucariales</taxon>
        <taxon>Verrucariaceae</taxon>
        <taxon>Endocarpon</taxon>
    </lineage>
</organism>
<dbReference type="AlphaFoldDB" id="A0A8H7A959"/>
<dbReference type="OrthoDB" id="4500473at2759"/>
<sequence>MASKCWFVLKQTHYPPPILPKNGTGRLSGSGPICLGHLIPDLKHLDDVINRHGPLDIPPDMPIYPTKAWNLTWEVKKNGGMDISGKGGVPIAAAAGLTIEQDAGVAFKRTTQNFWKFKSLDTAIFQPTSEYVEDSVEDDEVVAYLEKRGLFRSSTLFMITGIIVARGTKSETSEFRKRDFHGGLGVEFPEIAGVGIDVSAPNETVVSSTAQKTTDFVWAVRLAKISKGLIDRQWSHETFSSGATFGLDNEAEKGQHIVDALQGEGLEGIEKVKVKVDDDVFVIGTDSGEMSSIP</sequence>
<protein>
    <submittedName>
        <fullName evidence="1">Uncharacterized protein</fullName>
    </submittedName>
</protein>
<keyword evidence="2" id="KW-1185">Reference proteome</keyword>
<evidence type="ECO:0000313" key="2">
    <source>
        <dbReference type="Proteomes" id="UP000606974"/>
    </source>
</evidence>
<evidence type="ECO:0000313" key="1">
    <source>
        <dbReference type="EMBL" id="KAF7502927.1"/>
    </source>
</evidence>
<proteinExistence type="predicted"/>
<name>A0A8H7A959_9EURO</name>
<dbReference type="EMBL" id="JAACFV010000208">
    <property type="protein sequence ID" value="KAF7502927.1"/>
    <property type="molecule type" value="Genomic_DNA"/>
</dbReference>
<dbReference type="Proteomes" id="UP000606974">
    <property type="component" value="Unassembled WGS sequence"/>
</dbReference>
<comment type="caution">
    <text evidence="1">The sequence shown here is derived from an EMBL/GenBank/DDBJ whole genome shotgun (WGS) entry which is preliminary data.</text>
</comment>
<accession>A0A8H7A959</accession>
<reference evidence="1" key="1">
    <citation type="submission" date="2020-02" db="EMBL/GenBank/DDBJ databases">
        <authorList>
            <person name="Palmer J.M."/>
        </authorList>
    </citation>
    <scope>NUCLEOTIDE SEQUENCE</scope>
    <source>
        <strain evidence="1">EPUS1.4</strain>
        <tissue evidence="1">Thallus</tissue>
    </source>
</reference>
<gene>
    <name evidence="1" type="ORF">GJ744_004803</name>
</gene>